<evidence type="ECO:0000313" key="3">
    <source>
        <dbReference type="Proteomes" id="UP000308730"/>
    </source>
</evidence>
<reference evidence="2 3" key="1">
    <citation type="submission" date="2019-02" db="EMBL/GenBank/DDBJ databases">
        <title>Genome sequencing of the rare red list fungi Antrodiella citrinella (Flaviporus citrinellus).</title>
        <authorList>
            <person name="Buettner E."/>
            <person name="Kellner H."/>
        </authorList>
    </citation>
    <scope>NUCLEOTIDE SEQUENCE [LARGE SCALE GENOMIC DNA]</scope>
    <source>
        <strain evidence="2 3">DSM 108506</strain>
    </source>
</reference>
<dbReference type="EMBL" id="SGPM01000053">
    <property type="protein sequence ID" value="THH31247.1"/>
    <property type="molecule type" value="Genomic_DNA"/>
</dbReference>
<feature type="compositionally biased region" description="Acidic residues" evidence="1">
    <location>
        <begin position="338"/>
        <end position="351"/>
    </location>
</feature>
<feature type="region of interest" description="Disordered" evidence="1">
    <location>
        <begin position="338"/>
        <end position="378"/>
    </location>
</feature>
<sequence length="378" mass="42235">MIPTGIEDITESEKRILIYSRRLQAALDANLDRNNLTHQQKLAEELTAALKIQRIDRLCRIPYYLAKAVLTAGSHGHLTKQLLAEDNRLVEESQTGIRVYIDDGMVIEEDQELRELANRNTWWIAVVETTSGRLANAPTRGASKAIRHPWGRALPAPQAVVADGSDNEQLPSDDDDVIEIPAPSGMSKRTWKQSVSAPLIKKQRKSHKKENMDHRFDHLHVYGTAVNTYLLDPVQRYKYNCIGGPKFTSAIDCANCRKSKQCSLSPRGEGNAKIVVSPQATCFLIVFHYDLKVKKANSDDIPQATRGPVVPYLPTGYLQRKFEQKPINWEFQVGTEEAVDDDVSSDEDESNALEHGASSHSNSAGEWCSATSSIEFVR</sequence>
<evidence type="ECO:0000313" key="2">
    <source>
        <dbReference type="EMBL" id="THH31247.1"/>
    </source>
</evidence>
<dbReference type="AlphaFoldDB" id="A0A4S4MZY0"/>
<feature type="compositionally biased region" description="Polar residues" evidence="1">
    <location>
        <begin position="358"/>
        <end position="378"/>
    </location>
</feature>
<proteinExistence type="predicted"/>
<evidence type="ECO:0000256" key="1">
    <source>
        <dbReference type="SAM" id="MobiDB-lite"/>
    </source>
</evidence>
<name>A0A4S4MZY0_9APHY</name>
<gene>
    <name evidence="2" type="ORF">EUX98_g2958</name>
</gene>
<keyword evidence="3" id="KW-1185">Reference proteome</keyword>
<dbReference type="Proteomes" id="UP000308730">
    <property type="component" value="Unassembled WGS sequence"/>
</dbReference>
<comment type="caution">
    <text evidence="2">The sequence shown here is derived from an EMBL/GenBank/DDBJ whole genome shotgun (WGS) entry which is preliminary data.</text>
</comment>
<accession>A0A4S4MZY0</accession>
<organism evidence="2 3">
    <name type="scientific">Antrodiella citrinella</name>
    <dbReference type="NCBI Taxonomy" id="2447956"/>
    <lineage>
        <taxon>Eukaryota</taxon>
        <taxon>Fungi</taxon>
        <taxon>Dikarya</taxon>
        <taxon>Basidiomycota</taxon>
        <taxon>Agaricomycotina</taxon>
        <taxon>Agaricomycetes</taxon>
        <taxon>Polyporales</taxon>
        <taxon>Steccherinaceae</taxon>
        <taxon>Antrodiella</taxon>
    </lineage>
</organism>
<protein>
    <submittedName>
        <fullName evidence="2">Uncharacterized protein</fullName>
    </submittedName>
</protein>